<protein>
    <submittedName>
        <fullName evidence="1">Uncharacterized protein</fullName>
    </submittedName>
</protein>
<evidence type="ECO:0000313" key="2">
    <source>
        <dbReference type="Proteomes" id="UP000768646"/>
    </source>
</evidence>
<evidence type="ECO:0000313" key="1">
    <source>
        <dbReference type="EMBL" id="KAG4305292.1"/>
    </source>
</evidence>
<keyword evidence="2" id="KW-1185">Reference proteome</keyword>
<reference evidence="1 2" key="1">
    <citation type="journal article" date="2021" name="Commun. Biol.">
        <title>Genomic insights into the host specific adaptation of the Pneumocystis genus.</title>
        <authorList>
            <person name="Cisse O.H."/>
            <person name="Ma L."/>
            <person name="Dekker J.P."/>
            <person name="Khil P.P."/>
            <person name="Youn J.-H."/>
            <person name="Brenchley J.M."/>
            <person name="Blair R."/>
            <person name="Pahar B."/>
            <person name="Chabe M."/>
            <person name="Van Rompay K.K.A."/>
            <person name="Keesler R."/>
            <person name="Sukura A."/>
            <person name="Hirsch V."/>
            <person name="Kutty G."/>
            <person name="Liu Y."/>
            <person name="Peng L."/>
            <person name="Chen J."/>
            <person name="Song J."/>
            <person name="Weissenbacher-Lang C."/>
            <person name="Xu J."/>
            <person name="Upham N.S."/>
            <person name="Stajich J.E."/>
            <person name="Cuomo C.A."/>
            <person name="Cushion M.T."/>
            <person name="Kovacs J.A."/>
        </authorList>
    </citation>
    <scope>NUCLEOTIDE SEQUENCE [LARGE SCALE GENOMIC DNA]</scope>
    <source>
        <strain evidence="1 2">RABM</strain>
    </source>
</reference>
<dbReference type="Proteomes" id="UP000768646">
    <property type="component" value="Unassembled WGS sequence"/>
</dbReference>
<organism evidence="1 2">
    <name type="scientific">Pneumocystis oryctolagi</name>
    <dbReference type="NCBI Taxonomy" id="42067"/>
    <lineage>
        <taxon>Eukaryota</taxon>
        <taxon>Fungi</taxon>
        <taxon>Dikarya</taxon>
        <taxon>Ascomycota</taxon>
        <taxon>Taphrinomycotina</taxon>
        <taxon>Pneumocystomycetes</taxon>
        <taxon>Pneumocystaceae</taxon>
        <taxon>Pneumocystis</taxon>
    </lineage>
</organism>
<sequence length="139" mass="16226">MGLAIVKNKRKIREDPRNMKWSKDTNRFGFKLLLSYGWTPGSCLGKNKHRKIENDFAFLRERRFVSDSSFSFIGLNDLNDIFERLNHSNFQHGNSDECKSFISSKSCNVPDGLSKRFVQGESYNTDFSRYLKKELKGKE</sequence>
<dbReference type="EMBL" id="JABTEG010000004">
    <property type="protein sequence ID" value="KAG4305292.1"/>
    <property type="molecule type" value="Genomic_DNA"/>
</dbReference>
<gene>
    <name evidence="1" type="ORF">PORY_001462</name>
</gene>
<comment type="caution">
    <text evidence="1">The sequence shown here is derived from an EMBL/GenBank/DDBJ whole genome shotgun (WGS) entry which is preliminary data.</text>
</comment>
<accession>A0ACB7CFL0</accession>
<proteinExistence type="predicted"/>
<name>A0ACB7CFL0_9ASCO</name>